<dbReference type="EMBL" id="RYZW01000177">
    <property type="protein sequence ID" value="TDZ39505.1"/>
    <property type="molecule type" value="Genomic_DNA"/>
</dbReference>
<protein>
    <submittedName>
        <fullName evidence="1">Uncharacterized protein</fullName>
    </submittedName>
</protein>
<evidence type="ECO:0000313" key="2">
    <source>
        <dbReference type="Proteomes" id="UP000295703"/>
    </source>
</evidence>
<comment type="caution">
    <text evidence="1">The sequence shown here is derived from an EMBL/GenBank/DDBJ whole genome shotgun (WGS) entry which is preliminary data.</text>
</comment>
<proteinExistence type="predicted"/>
<organism evidence="1 2">
    <name type="scientific">Colletotrichum trifolii</name>
    <dbReference type="NCBI Taxonomy" id="5466"/>
    <lineage>
        <taxon>Eukaryota</taxon>
        <taxon>Fungi</taxon>
        <taxon>Dikarya</taxon>
        <taxon>Ascomycota</taxon>
        <taxon>Pezizomycotina</taxon>
        <taxon>Sordariomycetes</taxon>
        <taxon>Hypocreomycetidae</taxon>
        <taxon>Glomerellales</taxon>
        <taxon>Glomerellaceae</taxon>
        <taxon>Colletotrichum</taxon>
        <taxon>Colletotrichum orbiculare species complex</taxon>
    </lineage>
</organism>
<name>A0A4R8QTT6_COLTR</name>
<reference evidence="1 2" key="1">
    <citation type="submission" date="2018-12" db="EMBL/GenBank/DDBJ databases">
        <title>Genome sequence and assembly of Colletotrichum trifolii.</title>
        <authorList>
            <person name="Gan P."/>
            <person name="Shirasu K."/>
        </authorList>
    </citation>
    <scope>NUCLEOTIDE SEQUENCE [LARGE SCALE GENOMIC DNA]</scope>
    <source>
        <strain evidence="1 2">543-2</strain>
    </source>
</reference>
<sequence length="76" mass="8310">MKTLILGLGPRDFASLDTLQRRLIGPANADPGVVDKELKLWRIPRRRRLHAGDDDGDSSSPSCLLDDVGVYSANHA</sequence>
<accession>A0A4R8QTT6</accession>
<dbReference type="AlphaFoldDB" id="A0A4R8QTT6"/>
<gene>
    <name evidence="1" type="ORF">CTRI78_v010552</name>
</gene>
<keyword evidence="2" id="KW-1185">Reference proteome</keyword>
<evidence type="ECO:0000313" key="1">
    <source>
        <dbReference type="EMBL" id="TDZ39505.1"/>
    </source>
</evidence>
<dbReference type="Proteomes" id="UP000295703">
    <property type="component" value="Unassembled WGS sequence"/>
</dbReference>